<dbReference type="GO" id="GO:0006620">
    <property type="term" value="P:post-translational protein targeting to endoplasmic reticulum membrane"/>
    <property type="evidence" value="ECO:0007669"/>
    <property type="project" value="TreeGrafter"/>
</dbReference>
<comment type="caution">
    <text evidence="1">The sequence shown here is derived from an EMBL/GenBank/DDBJ whole genome shotgun (WGS) entry which is preliminary data.</text>
</comment>
<dbReference type="InterPro" id="IPR038084">
    <property type="entry name" value="PduO/GlcC-like_sf"/>
</dbReference>
<evidence type="ECO:0000313" key="1">
    <source>
        <dbReference type="EMBL" id="KAH6695036.1"/>
    </source>
</evidence>
<name>A0A9P8VK58_9PEZI</name>
<protein>
    <submittedName>
        <fullName evidence="1">Uncharacterized protein</fullName>
    </submittedName>
</protein>
<reference evidence="1" key="1">
    <citation type="journal article" date="2021" name="Nat. Commun.">
        <title>Genetic determinants of endophytism in the Arabidopsis root mycobiome.</title>
        <authorList>
            <person name="Mesny F."/>
            <person name="Miyauchi S."/>
            <person name="Thiergart T."/>
            <person name="Pickel B."/>
            <person name="Atanasova L."/>
            <person name="Karlsson M."/>
            <person name="Huettel B."/>
            <person name="Barry K.W."/>
            <person name="Haridas S."/>
            <person name="Chen C."/>
            <person name="Bauer D."/>
            <person name="Andreopoulos W."/>
            <person name="Pangilinan J."/>
            <person name="LaButti K."/>
            <person name="Riley R."/>
            <person name="Lipzen A."/>
            <person name="Clum A."/>
            <person name="Drula E."/>
            <person name="Henrissat B."/>
            <person name="Kohler A."/>
            <person name="Grigoriev I.V."/>
            <person name="Martin F.M."/>
            <person name="Hacquard S."/>
        </authorList>
    </citation>
    <scope>NUCLEOTIDE SEQUENCE</scope>
    <source>
        <strain evidence="1">MPI-SDFR-AT-0117</strain>
    </source>
</reference>
<accession>A0A9P8VK58</accession>
<dbReference type="GO" id="GO:0072380">
    <property type="term" value="C:TRC complex"/>
    <property type="evidence" value="ECO:0007669"/>
    <property type="project" value="TreeGrafter"/>
</dbReference>
<keyword evidence="2" id="KW-1185">Reference proteome</keyword>
<dbReference type="PANTHER" id="PTHR28255">
    <property type="match status" value="1"/>
</dbReference>
<dbReference type="InterPro" id="IPR010371">
    <property type="entry name" value="YBR137W-like"/>
</dbReference>
<dbReference type="InterPro" id="IPR005624">
    <property type="entry name" value="PduO/GlcC-like"/>
</dbReference>
<dbReference type="PANTHER" id="PTHR28255:SF1">
    <property type="entry name" value="UPF0303 PROTEIN YBR137W"/>
    <property type="match status" value="1"/>
</dbReference>
<dbReference type="OrthoDB" id="2209940at2759"/>
<dbReference type="Proteomes" id="UP000770015">
    <property type="component" value="Unassembled WGS sequence"/>
</dbReference>
<sequence length="199" mass="21833">MSQSVYRRRNAAGYGFEQCAAAIREPKAASDVKIRDVPTDLDALKANGASYTLESFTIEDALELGHLLQARLLPLSKEKPTLVSISLANSNQVVFQTAVGSGVAPDNETWVARKRNSVMRWNTATWFLSCKFGQDEELFASKFGMSKEQAGKYAIHGGGVPIRVRGVEGIVGVVIVSGLKQDQDHGVIMDVIEEYWEKI</sequence>
<dbReference type="AlphaFoldDB" id="A0A9P8VK58"/>
<dbReference type="SUPFAM" id="SSF143744">
    <property type="entry name" value="GlcG-like"/>
    <property type="match status" value="1"/>
</dbReference>
<dbReference type="Gene3D" id="3.30.450.150">
    <property type="entry name" value="Haem-degrading domain"/>
    <property type="match status" value="1"/>
</dbReference>
<proteinExistence type="predicted"/>
<evidence type="ECO:0000313" key="2">
    <source>
        <dbReference type="Proteomes" id="UP000770015"/>
    </source>
</evidence>
<gene>
    <name evidence="1" type="ORF">F5X68DRAFT_28040</name>
</gene>
<dbReference type="Pfam" id="PF03928">
    <property type="entry name" value="HbpS-like"/>
    <property type="match status" value="1"/>
</dbReference>
<dbReference type="EMBL" id="JAGSXJ010000002">
    <property type="protein sequence ID" value="KAH6695036.1"/>
    <property type="molecule type" value="Genomic_DNA"/>
</dbReference>
<organism evidence="1 2">
    <name type="scientific">Plectosphaerella plurivora</name>
    <dbReference type="NCBI Taxonomy" id="936078"/>
    <lineage>
        <taxon>Eukaryota</taxon>
        <taxon>Fungi</taxon>
        <taxon>Dikarya</taxon>
        <taxon>Ascomycota</taxon>
        <taxon>Pezizomycotina</taxon>
        <taxon>Sordariomycetes</taxon>
        <taxon>Hypocreomycetidae</taxon>
        <taxon>Glomerellales</taxon>
        <taxon>Plectosphaerellaceae</taxon>
        <taxon>Plectosphaerella</taxon>
    </lineage>
</organism>